<evidence type="ECO:0000256" key="11">
    <source>
        <dbReference type="SAM" id="MobiDB-lite"/>
    </source>
</evidence>
<dbReference type="PANTHER" id="PTHR43665">
    <property type="entry name" value="ISOPENTENYL-DIPHOSPHATE DELTA-ISOMERASE"/>
    <property type="match status" value="1"/>
</dbReference>
<evidence type="ECO:0000256" key="4">
    <source>
        <dbReference type="ARBA" id="ARBA00022643"/>
    </source>
</evidence>
<dbReference type="AlphaFoldDB" id="A0AAU8PGY6"/>
<keyword evidence="3" id="KW-0285">Flavoprotein</keyword>
<dbReference type="GO" id="GO:0004452">
    <property type="term" value="F:isopentenyl-diphosphate delta-isomerase activity"/>
    <property type="evidence" value="ECO:0007669"/>
    <property type="project" value="UniProtKB-EC"/>
</dbReference>
<keyword evidence="6" id="KW-0460">Magnesium</keyword>
<name>A0AAU8PGY6_DESK7</name>
<dbReference type="GO" id="GO:0046872">
    <property type="term" value="F:metal ion binding"/>
    <property type="evidence" value="ECO:0007669"/>
    <property type="project" value="UniProtKB-KW"/>
</dbReference>
<evidence type="ECO:0000256" key="8">
    <source>
        <dbReference type="ARBA" id="ARBA00023229"/>
    </source>
</evidence>
<keyword evidence="7" id="KW-0521">NADP</keyword>
<feature type="region of interest" description="Disordered" evidence="11">
    <location>
        <begin position="376"/>
        <end position="400"/>
    </location>
</feature>
<evidence type="ECO:0000313" key="14">
    <source>
        <dbReference type="Proteomes" id="UP000009229"/>
    </source>
</evidence>
<evidence type="ECO:0000256" key="9">
    <source>
        <dbReference type="ARBA" id="ARBA00023235"/>
    </source>
</evidence>
<evidence type="ECO:0000256" key="1">
    <source>
        <dbReference type="ARBA" id="ARBA00001917"/>
    </source>
</evidence>
<feature type="domain" description="FMN-dependent dehydrogenase" evidence="12">
    <location>
        <begin position="125"/>
        <end position="264"/>
    </location>
</feature>
<keyword evidence="2" id="KW-0963">Cytoplasm</keyword>
<dbReference type="SUPFAM" id="SSF51395">
    <property type="entry name" value="FMN-linked oxidoreductases"/>
    <property type="match status" value="1"/>
</dbReference>
<evidence type="ECO:0000259" key="12">
    <source>
        <dbReference type="Pfam" id="PF01070"/>
    </source>
</evidence>
<proteinExistence type="predicted"/>
<evidence type="ECO:0000256" key="5">
    <source>
        <dbReference type="ARBA" id="ARBA00022723"/>
    </source>
</evidence>
<reference evidence="14" key="1">
    <citation type="submission" date="2011-05" db="EMBL/GenBank/DDBJ databases">
        <title>Complete sequence of Desulfotomaculum kuznetsovii DSM 6115.</title>
        <authorList>
            <person name="Lucas S."/>
            <person name="Han J."/>
            <person name="Lapidus A."/>
            <person name="Cheng J.-F."/>
            <person name="Goodwin L."/>
            <person name="Pitluck S."/>
            <person name="Peters L."/>
            <person name="Mikhailova N."/>
            <person name="Lu M."/>
            <person name="Saunders E."/>
            <person name="Han C."/>
            <person name="Tapia R."/>
            <person name="Land M."/>
            <person name="Hauser L."/>
            <person name="Kyrpides N."/>
            <person name="Ivanova N."/>
            <person name="Pagani I."/>
            <person name="Nazina T."/>
            <person name="Ivanova A."/>
            <person name="Parshina S."/>
            <person name="Kuever J."/>
            <person name="Muyzer G."/>
            <person name="Plugge C."/>
            <person name="Stams A."/>
            <person name="Woyke T."/>
        </authorList>
    </citation>
    <scope>NUCLEOTIDE SEQUENCE [LARGE SCALE GENOMIC DNA]</scope>
    <source>
        <strain evidence="14">DSM 6115 / VKM B-1805 / 17</strain>
    </source>
</reference>
<dbReference type="InterPro" id="IPR011179">
    <property type="entry name" value="IPdP_isomerase"/>
</dbReference>
<comment type="cofactor">
    <cofactor evidence="1">
        <name>FMN</name>
        <dbReference type="ChEBI" id="CHEBI:58210"/>
    </cofactor>
</comment>
<dbReference type="InterPro" id="IPR013785">
    <property type="entry name" value="Aldolase_TIM"/>
</dbReference>
<dbReference type="EMBL" id="CP002770">
    <property type="protein sequence ID" value="AEG16670.1"/>
    <property type="molecule type" value="Genomic_DNA"/>
</dbReference>
<accession>A0AAU8PGY6</accession>
<dbReference type="Proteomes" id="UP000009229">
    <property type="component" value="Chromosome"/>
</dbReference>
<dbReference type="Gene3D" id="3.20.20.70">
    <property type="entry name" value="Aldolase class I"/>
    <property type="match status" value="1"/>
</dbReference>
<keyword evidence="9 13" id="KW-0413">Isomerase</keyword>
<evidence type="ECO:0000256" key="10">
    <source>
        <dbReference type="ARBA" id="ARBA00025810"/>
    </source>
</evidence>
<dbReference type="Pfam" id="PF01070">
    <property type="entry name" value="FMN_dh"/>
    <property type="match status" value="1"/>
</dbReference>
<keyword evidence="4" id="KW-0288">FMN</keyword>
<dbReference type="GO" id="GO:0008299">
    <property type="term" value="P:isoprenoid biosynthetic process"/>
    <property type="evidence" value="ECO:0007669"/>
    <property type="project" value="UniProtKB-KW"/>
</dbReference>
<gene>
    <name evidence="13" type="ordered locus">Desku_3178</name>
</gene>
<keyword evidence="5" id="KW-0479">Metal-binding</keyword>
<keyword evidence="14" id="KW-1185">Reference proteome</keyword>
<sequence length="400" mass="43331">MKNPHLLRFSKTRPDLFLPFRPVLAHKSTEVNRTLARFAYKYGLTMAVGSLSAFFHDPGCRESFYVAREENPNGIILATVSCGTPVGLVREGVSILEASAVQVHLNTAQELIMPEGRRRFFGIVEYISMLQEAISVPVIAKEVGFGIPREACLRLLEAEVSVIDVGGRGGTNFALIEHLRRRDDFAACFASWGIPTAVSLLECLDVARQSGRPVDVIASGGVASGLDCLKLLSLGAHAVGVAGHFLLPQKAGFMSPNGVREVCQQVPGGIFWKAASFLNLPLTRLLSSRTISPCQRSPETVRHHTGCSRCSSRTRALKNTENNPLPCLGVGFRPCSLVRCGSLGHGLHDASRPPPPRSSSLLPHHPVAAAGLAARSRAMSSRFSTRNVSKTWMRTRPAPR</sequence>
<evidence type="ECO:0000256" key="7">
    <source>
        <dbReference type="ARBA" id="ARBA00022857"/>
    </source>
</evidence>
<dbReference type="GO" id="GO:0016491">
    <property type="term" value="F:oxidoreductase activity"/>
    <property type="evidence" value="ECO:0007669"/>
    <property type="project" value="InterPro"/>
</dbReference>
<evidence type="ECO:0000256" key="6">
    <source>
        <dbReference type="ARBA" id="ARBA00022842"/>
    </source>
</evidence>
<organism evidence="13 14">
    <name type="scientific">Desulfofundulus kuznetsovii (strain DSM 6115 / VKM B-1805 / 17)</name>
    <name type="common">Desulfotomaculum kuznetsovii</name>
    <dbReference type="NCBI Taxonomy" id="760568"/>
    <lineage>
        <taxon>Bacteria</taxon>
        <taxon>Bacillati</taxon>
        <taxon>Bacillota</taxon>
        <taxon>Clostridia</taxon>
        <taxon>Eubacteriales</taxon>
        <taxon>Peptococcaceae</taxon>
        <taxon>Desulfofundulus</taxon>
    </lineage>
</organism>
<dbReference type="EC" id="5.3.3.2" evidence="13"/>
<dbReference type="GO" id="GO:0010181">
    <property type="term" value="F:FMN binding"/>
    <property type="evidence" value="ECO:0007669"/>
    <property type="project" value="InterPro"/>
</dbReference>
<evidence type="ECO:0000256" key="2">
    <source>
        <dbReference type="ARBA" id="ARBA00022490"/>
    </source>
</evidence>
<protein>
    <submittedName>
        <fullName evidence="13">Isopentenyl-diphosphate Delta-isomerase</fullName>
        <ecNumber evidence="13">5.3.3.2</ecNumber>
    </submittedName>
</protein>
<evidence type="ECO:0000256" key="3">
    <source>
        <dbReference type="ARBA" id="ARBA00022630"/>
    </source>
</evidence>
<comment type="subunit">
    <text evidence="10">Homooctamer. Dimer of tetramers.</text>
</comment>
<keyword evidence="8" id="KW-0414">Isoprene biosynthesis</keyword>
<dbReference type="KEGG" id="dku:Desku_3178"/>
<dbReference type="InterPro" id="IPR000262">
    <property type="entry name" value="FMN-dep_DH"/>
</dbReference>
<evidence type="ECO:0000313" key="13">
    <source>
        <dbReference type="EMBL" id="AEG16670.1"/>
    </source>
</evidence>
<dbReference type="PANTHER" id="PTHR43665:SF1">
    <property type="entry name" value="ISOPENTENYL-DIPHOSPHATE DELTA-ISOMERASE"/>
    <property type="match status" value="1"/>
</dbReference>
<feature type="compositionally biased region" description="Low complexity" evidence="11">
    <location>
        <begin position="376"/>
        <end position="386"/>
    </location>
</feature>